<dbReference type="Proteomes" id="UP001519535">
    <property type="component" value="Unassembled WGS sequence"/>
</dbReference>
<evidence type="ECO:0000313" key="2">
    <source>
        <dbReference type="EMBL" id="MBS9532384.1"/>
    </source>
</evidence>
<dbReference type="RefSeq" id="WP_214091272.1">
    <property type="nucleotide sequence ID" value="NZ_JAHCLR010000003.1"/>
</dbReference>
<feature type="signal peptide" evidence="1">
    <location>
        <begin position="1"/>
        <end position="23"/>
    </location>
</feature>
<reference evidence="2 3" key="1">
    <citation type="submission" date="2021-05" db="EMBL/GenBank/DDBJ databases">
        <title>Mycobacterium acidophilum sp. nov., an extremely acid-tolerant member of the genus Mycobacterium.</title>
        <authorList>
            <person name="Xia J."/>
        </authorList>
    </citation>
    <scope>NUCLEOTIDE SEQUENCE [LARGE SCALE GENOMIC DNA]</scope>
    <source>
        <strain evidence="2 3">M1</strain>
    </source>
</reference>
<evidence type="ECO:0000256" key="1">
    <source>
        <dbReference type="SAM" id="SignalP"/>
    </source>
</evidence>
<feature type="chain" id="PRO_5045290342" evidence="1">
    <location>
        <begin position="24"/>
        <end position="274"/>
    </location>
</feature>
<keyword evidence="3" id="KW-1185">Reference proteome</keyword>
<keyword evidence="1" id="KW-0732">Signal</keyword>
<evidence type="ECO:0000313" key="3">
    <source>
        <dbReference type="Proteomes" id="UP001519535"/>
    </source>
</evidence>
<accession>A0ABS5RHF7</accession>
<dbReference type="EMBL" id="JAHCLR010000003">
    <property type="protein sequence ID" value="MBS9532384.1"/>
    <property type="molecule type" value="Genomic_DNA"/>
</dbReference>
<name>A0ABS5RHF7_9MYCO</name>
<sequence>MSRVLSGTAAALAGVLTAVGVSAGVEHVIDHHRQPTSQAAVTGNWPTVGLRDVTPPGPDPYNLIGNHWPKISEGAVTVVSNTARGWTVILPDQPSYADPVVVPTAGRVAADFVQIAGPTMLRQLRVDPNAILHTGIDANAVSYLLELEAHDIAGAKLEMAGLAEAGTAEADALPAGPQREAAISKRRADIAAQATELEAKLVKIGKLLSTPIEGTEPQMSGVAVFRVPQPDGKYAPVNAHGMLVKEHHIVGDHPIVAMPTAMPPVQKTGNTPEE</sequence>
<comment type="caution">
    <text evidence="2">The sequence shown here is derived from an EMBL/GenBank/DDBJ whole genome shotgun (WGS) entry which is preliminary data.</text>
</comment>
<proteinExistence type="predicted"/>
<protein>
    <submittedName>
        <fullName evidence="2">Uncharacterized protein</fullName>
    </submittedName>
</protein>
<gene>
    <name evidence="2" type="ORF">KIH27_02135</name>
</gene>
<organism evidence="2 3">
    <name type="scientific">Mycolicibacter acidiphilus</name>
    <dbReference type="NCBI Taxonomy" id="2835306"/>
    <lineage>
        <taxon>Bacteria</taxon>
        <taxon>Bacillati</taxon>
        <taxon>Actinomycetota</taxon>
        <taxon>Actinomycetes</taxon>
        <taxon>Mycobacteriales</taxon>
        <taxon>Mycobacteriaceae</taxon>
        <taxon>Mycolicibacter</taxon>
    </lineage>
</organism>